<name>A0A089HPC7_PAEDU</name>
<dbReference type="PANTHER" id="PTHR43072">
    <property type="entry name" value="N-ACETYLTRANSFERASE"/>
    <property type="match status" value="1"/>
</dbReference>
<reference evidence="4 5" key="1">
    <citation type="submission" date="2014-08" db="EMBL/GenBank/DDBJ databases">
        <title>Comparative genomics of the Paenibacillus odorifer group.</title>
        <authorList>
            <person name="den Bakker H.C."/>
            <person name="Tsai Y.-C."/>
            <person name="Martin N."/>
            <person name="Korlach J."/>
            <person name="Wiedmann M."/>
        </authorList>
    </citation>
    <scope>NUCLEOTIDE SEQUENCE [LARGE SCALE GENOMIC DNA]</scope>
    <source>
        <strain evidence="4 5">DSM 1735</strain>
    </source>
</reference>
<dbReference type="Gene3D" id="3.40.630.30">
    <property type="match status" value="1"/>
</dbReference>
<dbReference type="eggNOG" id="COG1247">
    <property type="taxonomic scope" value="Bacteria"/>
</dbReference>
<dbReference type="PANTHER" id="PTHR43072:SF23">
    <property type="entry name" value="UPF0039 PROTEIN C11D3.02C"/>
    <property type="match status" value="1"/>
</dbReference>
<proteinExistence type="predicted"/>
<accession>A0A089HPC7</accession>
<sequence>MNREELSFVEIGEEHLDEATEIYNYYVLNTTVSFHTDQLTVQEMKRNMLTGDPRFTSYAVMLEGEMQGYVLITRHKNKQAYDVTGEISVYLKPECTGKRLGRPALAFIEQIAAEHGFHTLVATVCSENNPSRSFFESSGYEQSAYYKEIGRKFGRWLDIVVYQKRVEGITA</sequence>
<gene>
    <name evidence="4" type="ORF">PDUR_12260</name>
</gene>
<keyword evidence="5" id="KW-1185">Reference proteome</keyword>
<dbReference type="Pfam" id="PF13420">
    <property type="entry name" value="Acetyltransf_4"/>
    <property type="match status" value="1"/>
</dbReference>
<dbReference type="STRING" id="44251.PDUR_12260"/>
<dbReference type="RefSeq" id="WP_042206433.1">
    <property type="nucleotide sequence ID" value="NZ_CP009288.1"/>
</dbReference>
<evidence type="ECO:0000313" key="5">
    <source>
        <dbReference type="Proteomes" id="UP000029409"/>
    </source>
</evidence>
<dbReference type="GO" id="GO:0016747">
    <property type="term" value="F:acyltransferase activity, transferring groups other than amino-acyl groups"/>
    <property type="evidence" value="ECO:0007669"/>
    <property type="project" value="InterPro"/>
</dbReference>
<evidence type="ECO:0000256" key="2">
    <source>
        <dbReference type="ARBA" id="ARBA00023315"/>
    </source>
</evidence>
<evidence type="ECO:0000313" key="4">
    <source>
        <dbReference type="EMBL" id="AIQ12585.1"/>
    </source>
</evidence>
<dbReference type="OrthoDB" id="9798006at2"/>
<dbReference type="PROSITE" id="PS51186">
    <property type="entry name" value="GNAT"/>
    <property type="match status" value="1"/>
</dbReference>
<dbReference type="InterPro" id="IPR000182">
    <property type="entry name" value="GNAT_dom"/>
</dbReference>
<dbReference type="AlphaFoldDB" id="A0A089HPC7"/>
<dbReference type="CDD" id="cd04301">
    <property type="entry name" value="NAT_SF"/>
    <property type="match status" value="1"/>
</dbReference>
<dbReference type="EMBL" id="CP009288">
    <property type="protein sequence ID" value="AIQ12585.1"/>
    <property type="molecule type" value="Genomic_DNA"/>
</dbReference>
<feature type="domain" description="N-acetyltransferase" evidence="3">
    <location>
        <begin position="14"/>
        <end position="167"/>
    </location>
</feature>
<dbReference type="SUPFAM" id="SSF55729">
    <property type="entry name" value="Acyl-CoA N-acyltransferases (Nat)"/>
    <property type="match status" value="1"/>
</dbReference>
<protein>
    <submittedName>
        <fullName evidence="4">Acetyltransferase</fullName>
    </submittedName>
</protein>
<evidence type="ECO:0000256" key="1">
    <source>
        <dbReference type="ARBA" id="ARBA00022679"/>
    </source>
</evidence>
<dbReference type="Proteomes" id="UP000029409">
    <property type="component" value="Chromosome"/>
</dbReference>
<keyword evidence="2" id="KW-0012">Acyltransferase</keyword>
<evidence type="ECO:0000259" key="3">
    <source>
        <dbReference type="PROSITE" id="PS51186"/>
    </source>
</evidence>
<keyword evidence="1 4" id="KW-0808">Transferase</keyword>
<organism evidence="4 5">
    <name type="scientific">Paenibacillus durus</name>
    <name type="common">Paenibacillus azotofixans</name>
    <dbReference type="NCBI Taxonomy" id="44251"/>
    <lineage>
        <taxon>Bacteria</taxon>
        <taxon>Bacillati</taxon>
        <taxon>Bacillota</taxon>
        <taxon>Bacilli</taxon>
        <taxon>Bacillales</taxon>
        <taxon>Paenibacillaceae</taxon>
        <taxon>Paenibacillus</taxon>
    </lineage>
</organism>
<dbReference type="KEGG" id="pdu:PDUR_12260"/>
<dbReference type="InterPro" id="IPR016181">
    <property type="entry name" value="Acyl_CoA_acyltransferase"/>
</dbReference>